<sequence>MIHLSLIHLHSKNRLVVIHSFLMARHPRHHHIESYCLNRLLCSHSCLCFWFSFHLFPYCSIDQKLPGYFFLPSCFYV</sequence>
<evidence type="ECO:0000313" key="2">
    <source>
        <dbReference type="Proteomes" id="UP000179807"/>
    </source>
</evidence>
<protein>
    <submittedName>
        <fullName evidence="1">Uncharacterized protein</fullName>
    </submittedName>
</protein>
<dbReference type="AlphaFoldDB" id="A0A1J4J4G1"/>
<proteinExistence type="predicted"/>
<comment type="caution">
    <text evidence="1">The sequence shown here is derived from an EMBL/GenBank/DDBJ whole genome shotgun (WGS) entry which is preliminary data.</text>
</comment>
<organism evidence="1 2">
    <name type="scientific">Tritrichomonas foetus</name>
    <dbReference type="NCBI Taxonomy" id="1144522"/>
    <lineage>
        <taxon>Eukaryota</taxon>
        <taxon>Metamonada</taxon>
        <taxon>Parabasalia</taxon>
        <taxon>Tritrichomonadida</taxon>
        <taxon>Tritrichomonadidae</taxon>
        <taxon>Tritrichomonas</taxon>
    </lineage>
</organism>
<keyword evidence="2" id="KW-1185">Reference proteome</keyword>
<dbReference type="VEuPathDB" id="TrichDB:TRFO_39545"/>
<gene>
    <name evidence="1" type="ORF">TRFO_39545</name>
</gene>
<dbReference type="RefSeq" id="XP_068347393.1">
    <property type="nucleotide sequence ID" value="XM_068512714.1"/>
</dbReference>
<accession>A0A1J4J4G1</accession>
<dbReference type="GeneID" id="94847418"/>
<name>A0A1J4J4G1_9EUKA</name>
<dbReference type="EMBL" id="MLAK01001334">
    <property type="protein sequence ID" value="OHS94256.1"/>
    <property type="molecule type" value="Genomic_DNA"/>
</dbReference>
<dbReference type="Proteomes" id="UP000179807">
    <property type="component" value="Unassembled WGS sequence"/>
</dbReference>
<evidence type="ECO:0000313" key="1">
    <source>
        <dbReference type="EMBL" id="OHS94256.1"/>
    </source>
</evidence>
<reference evidence="1" key="1">
    <citation type="submission" date="2016-10" db="EMBL/GenBank/DDBJ databases">
        <authorList>
            <person name="Benchimol M."/>
            <person name="Almeida L.G."/>
            <person name="Vasconcelos A.T."/>
            <person name="Perreira-Neves A."/>
            <person name="Rosa I.A."/>
            <person name="Tasca T."/>
            <person name="Bogo M.R."/>
            <person name="de Souza W."/>
        </authorList>
    </citation>
    <scope>NUCLEOTIDE SEQUENCE [LARGE SCALE GENOMIC DNA]</scope>
    <source>
        <strain evidence="1">K</strain>
    </source>
</reference>